<keyword evidence="1" id="KW-0732">Signal</keyword>
<dbReference type="OrthoDB" id="981626at2"/>
<evidence type="ECO:0000313" key="3">
    <source>
        <dbReference type="Proteomes" id="UP000238442"/>
    </source>
</evidence>
<dbReference type="KEGG" id="aue:C5O00_02205"/>
<sequence>MKNSLFLGVFLFISLGIQSQNWHTDMDEAKTMASQNNQKIILVFKGSDWCAPCIKLEREVLSTEYFRTYAKEHFVLLEADFPKRKKNALPDDLQKKNNELAERYNKRGVFPFVVVLDKDGNVLGETGYFKTTPEAYVTHLESFKG</sequence>
<dbReference type="Gene3D" id="3.40.30.10">
    <property type="entry name" value="Glutaredoxin"/>
    <property type="match status" value="1"/>
</dbReference>
<evidence type="ECO:0000313" key="2">
    <source>
        <dbReference type="EMBL" id="AVI50041.1"/>
    </source>
</evidence>
<gene>
    <name evidence="2" type="ORF">C5O00_02205</name>
</gene>
<dbReference type="EMBL" id="CP027062">
    <property type="protein sequence ID" value="AVI50041.1"/>
    <property type="molecule type" value="Genomic_DNA"/>
</dbReference>
<dbReference type="InterPro" id="IPR036249">
    <property type="entry name" value="Thioredoxin-like_sf"/>
</dbReference>
<organism evidence="2 3">
    <name type="scientific">Pukyongia salina</name>
    <dbReference type="NCBI Taxonomy" id="2094025"/>
    <lineage>
        <taxon>Bacteria</taxon>
        <taxon>Pseudomonadati</taxon>
        <taxon>Bacteroidota</taxon>
        <taxon>Flavobacteriia</taxon>
        <taxon>Flavobacteriales</taxon>
        <taxon>Flavobacteriaceae</taxon>
        <taxon>Pukyongia</taxon>
    </lineage>
</organism>
<accession>A0A2S0HTN0</accession>
<dbReference type="Pfam" id="PF13899">
    <property type="entry name" value="Thioredoxin_7"/>
    <property type="match status" value="1"/>
</dbReference>
<evidence type="ECO:0000256" key="1">
    <source>
        <dbReference type="ARBA" id="ARBA00022729"/>
    </source>
</evidence>
<dbReference type="RefSeq" id="WP_105214528.1">
    <property type="nucleotide sequence ID" value="NZ_CP027062.1"/>
</dbReference>
<dbReference type="InterPro" id="IPR051099">
    <property type="entry name" value="AGR/TXD"/>
</dbReference>
<keyword evidence="3" id="KW-1185">Reference proteome</keyword>
<dbReference type="PANTHER" id="PTHR15337">
    <property type="entry name" value="ANTERIOR GRADIENT PROTEIN-RELATED"/>
    <property type="match status" value="1"/>
</dbReference>
<dbReference type="SUPFAM" id="SSF52833">
    <property type="entry name" value="Thioredoxin-like"/>
    <property type="match status" value="1"/>
</dbReference>
<dbReference type="Proteomes" id="UP000238442">
    <property type="component" value="Chromosome"/>
</dbReference>
<reference evidence="2 3" key="1">
    <citation type="submission" date="2018-02" db="EMBL/GenBank/DDBJ databases">
        <title>Genomic analysis of the strain RR4-38 isolated from a seawater recirculating aquaculture system.</title>
        <authorList>
            <person name="Kim Y.-S."/>
            <person name="Jang Y.H."/>
            <person name="Kim K.-H."/>
        </authorList>
    </citation>
    <scope>NUCLEOTIDE SEQUENCE [LARGE SCALE GENOMIC DNA]</scope>
    <source>
        <strain evidence="2 3">RR4-38</strain>
    </source>
</reference>
<proteinExistence type="predicted"/>
<protein>
    <submittedName>
        <fullName evidence="2">Thioredoxin family protein</fullName>
    </submittedName>
</protein>
<dbReference type="PANTHER" id="PTHR15337:SF11">
    <property type="entry name" value="THIOREDOXIN DOMAIN-CONTAINING PROTEIN"/>
    <property type="match status" value="1"/>
</dbReference>
<dbReference type="AlphaFoldDB" id="A0A2S0HTN0"/>
<name>A0A2S0HTN0_9FLAO</name>